<dbReference type="EMBL" id="MK290738">
    <property type="protein sequence ID" value="AZV02258.1"/>
    <property type="molecule type" value="Genomic_DNA"/>
</dbReference>
<dbReference type="Proteomes" id="UP000434907">
    <property type="component" value="Segment"/>
</dbReference>
<name>A0A678ZK11_9CAUD</name>
<dbReference type="Gene3D" id="1.10.30.50">
    <property type="match status" value="1"/>
</dbReference>
<keyword evidence="2" id="KW-1185">Reference proteome</keyword>
<reference evidence="1 2" key="1">
    <citation type="submission" date="2018-12" db="EMBL/GenBank/DDBJ databases">
        <authorList>
            <person name="Shneider M.M."/>
            <person name="Kabilov M.R."/>
            <person name="Miroshnikov K.A."/>
        </authorList>
    </citation>
    <scope>NUCLEOTIDE SEQUENCE [LARGE SCALE GENOMIC DNA]</scope>
</reference>
<evidence type="ECO:0008006" key="3">
    <source>
        <dbReference type="Google" id="ProtNLM"/>
    </source>
</evidence>
<gene>
    <name evidence="1" type="ORF">Arno18_72</name>
</gene>
<sequence length="131" mass="15142">MDKKTQQLGMNPSTASGRLVKDILFKLINELGRNVCYQCGKEMLREDFSIEHKTPWLDSDKPKELFFDLANIAFSHHSCNVSAARRDSSQKRLVTTHGSNAMYKRGCRCELCKQVNRARVNRSRNLRPNKR</sequence>
<organism evidence="1 2">
    <name type="scientific">Pectobacterium phage Arno18</name>
    <dbReference type="NCBI Taxonomy" id="2500578"/>
    <lineage>
        <taxon>Viruses</taxon>
        <taxon>Duplodnaviria</taxon>
        <taxon>Heunggongvirae</taxon>
        <taxon>Uroviricota</taxon>
        <taxon>Caudoviricetes</taxon>
        <taxon>Andersonviridae</taxon>
        <taxon>Andersonviridae incertae sedis</taxon>
        <taxon>Arnovirus</taxon>
        <taxon>Arnovirus arno18</taxon>
    </lineage>
</organism>
<protein>
    <recommendedName>
        <fullName evidence="3">HNH endonuclease</fullName>
    </recommendedName>
</protein>
<accession>A0A678ZK11</accession>
<evidence type="ECO:0000313" key="2">
    <source>
        <dbReference type="Proteomes" id="UP000434907"/>
    </source>
</evidence>
<proteinExistence type="predicted"/>
<evidence type="ECO:0000313" key="1">
    <source>
        <dbReference type="EMBL" id="AZV02258.1"/>
    </source>
</evidence>